<evidence type="ECO:0000313" key="3">
    <source>
        <dbReference type="EMBL" id="KAK9871709.1"/>
    </source>
</evidence>
<sequence length="113" mass="13354">MIGYSTNGYRLYDPKTGNVIVERNVFFDETITKNINHEELSDENYLDVEDENGNTTEDETKTDAYDTEDTHEDNPITVKRQRNHQLGTKTIWLETTMELKVLTKKINRIWHFL</sequence>
<reference evidence="3 4" key="1">
    <citation type="submission" date="2023-03" db="EMBL/GenBank/DDBJ databases">
        <title>Genome insight into feeding habits of ladybird beetles.</title>
        <authorList>
            <person name="Li H.-S."/>
            <person name="Huang Y.-H."/>
            <person name="Pang H."/>
        </authorList>
    </citation>
    <scope>NUCLEOTIDE SEQUENCE [LARGE SCALE GENOMIC DNA]</scope>
    <source>
        <strain evidence="3">SYSU_2023b</strain>
        <tissue evidence="3">Whole body</tissue>
    </source>
</reference>
<proteinExistence type="predicted"/>
<evidence type="ECO:0000256" key="1">
    <source>
        <dbReference type="SAM" id="MobiDB-lite"/>
    </source>
</evidence>
<gene>
    <name evidence="3" type="ORF">WA026_014160</name>
</gene>
<dbReference type="EMBL" id="JARQZJ010000007">
    <property type="protein sequence ID" value="KAK9871709.1"/>
    <property type="molecule type" value="Genomic_DNA"/>
</dbReference>
<feature type="region of interest" description="Disordered" evidence="1">
    <location>
        <begin position="38"/>
        <end position="74"/>
    </location>
</feature>
<dbReference type="Pfam" id="PF25597">
    <property type="entry name" value="SH3_retrovirus"/>
    <property type="match status" value="1"/>
</dbReference>
<feature type="compositionally biased region" description="Acidic residues" evidence="1">
    <location>
        <begin position="40"/>
        <end position="52"/>
    </location>
</feature>
<feature type="domain" description="Retroviral polymerase SH3-like" evidence="2">
    <location>
        <begin position="1"/>
        <end position="34"/>
    </location>
</feature>
<evidence type="ECO:0000259" key="2">
    <source>
        <dbReference type="Pfam" id="PF25597"/>
    </source>
</evidence>
<organism evidence="3 4">
    <name type="scientific">Henosepilachna vigintioctopunctata</name>
    <dbReference type="NCBI Taxonomy" id="420089"/>
    <lineage>
        <taxon>Eukaryota</taxon>
        <taxon>Metazoa</taxon>
        <taxon>Ecdysozoa</taxon>
        <taxon>Arthropoda</taxon>
        <taxon>Hexapoda</taxon>
        <taxon>Insecta</taxon>
        <taxon>Pterygota</taxon>
        <taxon>Neoptera</taxon>
        <taxon>Endopterygota</taxon>
        <taxon>Coleoptera</taxon>
        <taxon>Polyphaga</taxon>
        <taxon>Cucujiformia</taxon>
        <taxon>Coccinelloidea</taxon>
        <taxon>Coccinellidae</taxon>
        <taxon>Epilachninae</taxon>
        <taxon>Epilachnini</taxon>
        <taxon>Henosepilachna</taxon>
    </lineage>
</organism>
<dbReference type="AlphaFoldDB" id="A0AAW1TX21"/>
<keyword evidence="4" id="KW-1185">Reference proteome</keyword>
<name>A0AAW1TX21_9CUCU</name>
<accession>A0AAW1TX21</accession>
<comment type="caution">
    <text evidence="3">The sequence shown here is derived from an EMBL/GenBank/DDBJ whole genome shotgun (WGS) entry which is preliminary data.</text>
</comment>
<protein>
    <recommendedName>
        <fullName evidence="2">Retroviral polymerase SH3-like domain-containing protein</fullName>
    </recommendedName>
</protein>
<dbReference type="InterPro" id="IPR057670">
    <property type="entry name" value="SH3_retrovirus"/>
</dbReference>
<evidence type="ECO:0000313" key="4">
    <source>
        <dbReference type="Proteomes" id="UP001431783"/>
    </source>
</evidence>
<dbReference type="Proteomes" id="UP001431783">
    <property type="component" value="Unassembled WGS sequence"/>
</dbReference>